<protein>
    <submittedName>
        <fullName evidence="2">Uncharacterized protein</fullName>
    </submittedName>
</protein>
<evidence type="ECO:0000256" key="1">
    <source>
        <dbReference type="SAM" id="MobiDB-lite"/>
    </source>
</evidence>
<accession>A0A426XL43</accession>
<name>A0A426XL43_ENSVE</name>
<feature type="compositionally biased region" description="Polar residues" evidence="1">
    <location>
        <begin position="113"/>
        <end position="131"/>
    </location>
</feature>
<dbReference type="AlphaFoldDB" id="A0A426XL43"/>
<dbReference type="EMBL" id="AMZH03019599">
    <property type="protein sequence ID" value="RRT40161.1"/>
    <property type="molecule type" value="Genomic_DNA"/>
</dbReference>
<proteinExistence type="predicted"/>
<sequence length="147" mass="16147">MWINSTHRELSRSPIRDVIKRLLREGAHRQPVAAPPQIRFKLFRFQYPHSPSTLLALGRRGPGGCSERCLAPPPPAGPQPPPPDMESDRRPIHGRNPPPCSPPVPPPRVAHMSLTQVSNSVGLERSISNVVGSDAEMPRPESGKDLN</sequence>
<feature type="compositionally biased region" description="Basic and acidic residues" evidence="1">
    <location>
        <begin position="136"/>
        <end position="147"/>
    </location>
</feature>
<gene>
    <name evidence="2" type="ORF">B296_00056969</name>
</gene>
<dbReference type="Proteomes" id="UP000287651">
    <property type="component" value="Unassembled WGS sequence"/>
</dbReference>
<reference evidence="2 3" key="1">
    <citation type="journal article" date="2014" name="Agronomy (Basel)">
        <title>A Draft Genome Sequence for Ensete ventricosum, the Drought-Tolerant Tree Against Hunger.</title>
        <authorList>
            <person name="Harrison J."/>
            <person name="Moore K.A."/>
            <person name="Paszkiewicz K."/>
            <person name="Jones T."/>
            <person name="Grant M."/>
            <person name="Ambacheew D."/>
            <person name="Muzemil S."/>
            <person name="Studholme D.J."/>
        </authorList>
    </citation>
    <scope>NUCLEOTIDE SEQUENCE [LARGE SCALE GENOMIC DNA]</scope>
</reference>
<organism evidence="2 3">
    <name type="scientific">Ensete ventricosum</name>
    <name type="common">Abyssinian banana</name>
    <name type="synonym">Musa ensete</name>
    <dbReference type="NCBI Taxonomy" id="4639"/>
    <lineage>
        <taxon>Eukaryota</taxon>
        <taxon>Viridiplantae</taxon>
        <taxon>Streptophyta</taxon>
        <taxon>Embryophyta</taxon>
        <taxon>Tracheophyta</taxon>
        <taxon>Spermatophyta</taxon>
        <taxon>Magnoliopsida</taxon>
        <taxon>Liliopsida</taxon>
        <taxon>Zingiberales</taxon>
        <taxon>Musaceae</taxon>
        <taxon>Ensete</taxon>
    </lineage>
</organism>
<comment type="caution">
    <text evidence="2">The sequence shown here is derived from an EMBL/GenBank/DDBJ whole genome shotgun (WGS) entry which is preliminary data.</text>
</comment>
<feature type="compositionally biased region" description="Pro residues" evidence="1">
    <location>
        <begin position="71"/>
        <end position="84"/>
    </location>
</feature>
<feature type="region of interest" description="Disordered" evidence="1">
    <location>
        <begin position="58"/>
        <end position="147"/>
    </location>
</feature>
<evidence type="ECO:0000313" key="3">
    <source>
        <dbReference type="Proteomes" id="UP000287651"/>
    </source>
</evidence>
<evidence type="ECO:0000313" key="2">
    <source>
        <dbReference type="EMBL" id="RRT40161.1"/>
    </source>
</evidence>
<feature type="compositionally biased region" description="Pro residues" evidence="1">
    <location>
        <begin position="96"/>
        <end position="108"/>
    </location>
</feature>